<keyword evidence="1" id="KW-1133">Transmembrane helix</keyword>
<dbReference type="EMBL" id="CP034726">
    <property type="protein sequence ID" value="QBP17739.1"/>
    <property type="molecule type" value="Genomic_DNA"/>
</dbReference>
<evidence type="ECO:0000256" key="1">
    <source>
        <dbReference type="SAM" id="Phobius"/>
    </source>
</evidence>
<accession>A0A4V1ALI7</accession>
<organism evidence="2 3">
    <name type="scientific">Acetilactobacillus jinshanensis</name>
    <dbReference type="NCBI Taxonomy" id="1720083"/>
    <lineage>
        <taxon>Bacteria</taxon>
        <taxon>Bacillati</taxon>
        <taxon>Bacillota</taxon>
        <taxon>Bacilli</taxon>
        <taxon>Lactobacillales</taxon>
        <taxon>Lactobacillaceae</taxon>
        <taxon>Acetilactobacillus</taxon>
    </lineage>
</organism>
<reference evidence="3" key="1">
    <citation type="submission" date="2018-12" db="EMBL/GenBank/DDBJ databases">
        <title>A new species of lactobacillus.</title>
        <authorList>
            <person name="Jian Y."/>
            <person name="Xin L."/>
            <person name="Hong Z.J."/>
            <person name="Ming L.Z."/>
            <person name="Hong X.Z."/>
        </authorList>
    </citation>
    <scope>NUCLEOTIDE SEQUENCE [LARGE SCALE GENOMIC DNA]</scope>
    <source>
        <strain evidence="3">HSLZ-75</strain>
    </source>
</reference>
<evidence type="ECO:0000313" key="3">
    <source>
        <dbReference type="Proteomes" id="UP000294321"/>
    </source>
</evidence>
<sequence>MLVLIILIIVLAAFFYYLYYLNKKRLQHLIQIAPDDLVHYQGINLVRDQYNPLDKIGMDKEHHIRYIGVDKQHRVLFPESKFGNNARYYLTATSFSPKLSESGHPADNVRAAINVKGAAYSDNASQSGVVYLTLIKSDLSDAFKIAIKAQQHDVNLLNETFALSAAQLKDLRQKISQTNK</sequence>
<keyword evidence="3" id="KW-1185">Reference proteome</keyword>
<keyword evidence="1" id="KW-0472">Membrane</keyword>
<dbReference type="AlphaFoldDB" id="A0A4V1ALI7"/>
<gene>
    <name evidence="2" type="ORF">ELX58_00795</name>
</gene>
<evidence type="ECO:0000313" key="2">
    <source>
        <dbReference type="EMBL" id="QBP17739.1"/>
    </source>
</evidence>
<name>A0A4V1ALI7_9LACO</name>
<dbReference type="Proteomes" id="UP000294321">
    <property type="component" value="Chromosome"/>
</dbReference>
<dbReference type="RefSeq" id="WP_133441284.1">
    <property type="nucleotide sequence ID" value="NZ_CP034726.1"/>
</dbReference>
<protein>
    <submittedName>
        <fullName evidence="2">Uncharacterized protein</fullName>
    </submittedName>
</protein>
<proteinExistence type="predicted"/>
<dbReference type="KEGG" id="lji:ELX58_00795"/>
<keyword evidence="1" id="KW-0812">Transmembrane</keyword>
<feature type="transmembrane region" description="Helical" evidence="1">
    <location>
        <begin position="6"/>
        <end position="22"/>
    </location>
</feature>